<feature type="compositionally biased region" description="Polar residues" evidence="2">
    <location>
        <begin position="962"/>
        <end position="971"/>
    </location>
</feature>
<feature type="compositionally biased region" description="Polar residues" evidence="2">
    <location>
        <begin position="906"/>
        <end position="920"/>
    </location>
</feature>
<feature type="compositionally biased region" description="Basic and acidic residues" evidence="2">
    <location>
        <begin position="1387"/>
        <end position="1405"/>
    </location>
</feature>
<feature type="compositionally biased region" description="Basic and acidic residues" evidence="2">
    <location>
        <begin position="1158"/>
        <end position="1167"/>
    </location>
</feature>
<feature type="region of interest" description="Disordered" evidence="2">
    <location>
        <begin position="1232"/>
        <end position="1496"/>
    </location>
</feature>
<keyword evidence="4" id="KW-1185">Reference proteome</keyword>
<feature type="region of interest" description="Disordered" evidence="2">
    <location>
        <begin position="1541"/>
        <end position="1612"/>
    </location>
</feature>
<feature type="compositionally biased region" description="Low complexity" evidence="2">
    <location>
        <begin position="226"/>
        <end position="244"/>
    </location>
</feature>
<feature type="coiled-coil region" evidence="1">
    <location>
        <begin position="1640"/>
        <end position="1671"/>
    </location>
</feature>
<gene>
    <name evidence="3" type="ORF">ONE63_006131</name>
</gene>
<protein>
    <submittedName>
        <fullName evidence="3">Uncharacterized protein</fullName>
    </submittedName>
</protein>
<comment type="caution">
    <text evidence="3">The sequence shown here is derived from an EMBL/GenBank/DDBJ whole genome shotgun (WGS) entry which is preliminary data.</text>
</comment>
<feature type="compositionally biased region" description="Basic residues" evidence="2">
    <location>
        <begin position="425"/>
        <end position="435"/>
    </location>
</feature>
<feature type="compositionally biased region" description="Polar residues" evidence="2">
    <location>
        <begin position="538"/>
        <end position="551"/>
    </location>
</feature>
<feature type="compositionally biased region" description="Polar residues" evidence="2">
    <location>
        <begin position="282"/>
        <end position="297"/>
    </location>
</feature>
<reference evidence="3" key="1">
    <citation type="submission" date="2022-12" db="EMBL/GenBank/DDBJ databases">
        <title>Chromosome-level genome assembly of the bean flower thrips Megalurothrips usitatus.</title>
        <authorList>
            <person name="Ma L."/>
            <person name="Liu Q."/>
            <person name="Li H."/>
            <person name="Cai W."/>
        </authorList>
    </citation>
    <scope>NUCLEOTIDE SEQUENCE</scope>
    <source>
        <strain evidence="3">Cailab_2022a</strain>
    </source>
</reference>
<feature type="compositionally biased region" description="Basic and acidic residues" evidence="2">
    <location>
        <begin position="823"/>
        <end position="833"/>
    </location>
</feature>
<feature type="compositionally biased region" description="Low complexity" evidence="2">
    <location>
        <begin position="28"/>
        <end position="42"/>
    </location>
</feature>
<feature type="compositionally biased region" description="Low complexity" evidence="2">
    <location>
        <begin position="836"/>
        <end position="852"/>
    </location>
</feature>
<dbReference type="Proteomes" id="UP001075354">
    <property type="component" value="Chromosome 3"/>
</dbReference>
<feature type="region of interest" description="Disordered" evidence="2">
    <location>
        <begin position="1191"/>
        <end position="1213"/>
    </location>
</feature>
<feature type="compositionally biased region" description="Polar residues" evidence="2">
    <location>
        <begin position="1588"/>
        <end position="1606"/>
    </location>
</feature>
<accession>A0AAV7XYU7</accession>
<evidence type="ECO:0000313" key="4">
    <source>
        <dbReference type="Proteomes" id="UP001075354"/>
    </source>
</evidence>
<feature type="region of interest" description="Disordered" evidence="2">
    <location>
        <begin position="1"/>
        <end position="571"/>
    </location>
</feature>
<feature type="compositionally biased region" description="Polar residues" evidence="2">
    <location>
        <begin position="731"/>
        <end position="743"/>
    </location>
</feature>
<feature type="compositionally biased region" description="Basic and acidic residues" evidence="2">
    <location>
        <begin position="1346"/>
        <end position="1372"/>
    </location>
</feature>
<keyword evidence="1" id="KW-0175">Coiled coil</keyword>
<evidence type="ECO:0000256" key="1">
    <source>
        <dbReference type="SAM" id="Coils"/>
    </source>
</evidence>
<feature type="compositionally biased region" description="Polar residues" evidence="2">
    <location>
        <begin position="1"/>
        <end position="11"/>
    </location>
</feature>
<sequence length="1754" mass="191682">MASQADETSPPRSDLVVKTRRQSTLLDSPSRLTRSQSRRLSSAPLEAPMSPLPSVTTRRRSVRVSESLNDAASQDDVASVQDEAEPVKPLARSRRSTRRSFAETIDEEPVATRGTKLTSIEEDSKPVTRRTRASLKPQADTDQELNLPTTRRTRRSSVSSVNSVSTIASNVSPKGRRTRSQKNLSPVPSPSFSEASALSEIPEVSPSAKKSPLPAKEDGSSSNNITPVSAVSPAKPSPMKSATPLESCSVKGISPMSKRDRTSLSAPRQLQLEESGAPKRASLNNAISEIDQTSQGNGFVITSEDVADLKSRRSRRSSLTPSKFVESPLEDSSLIVQQRDVCDASVSSSREDQEVSEVSGQAELNSSRRKSSARNSLSKSPGPEEISQAADQPELNSSKRKSTGWKSPGPELISEIVDQSELNLSKRKSTGRRSLSKSPGPEEISEVADQPELNLSKRKSTGRRSLSKSPGPEEISEVADQPELNSSKRKSTGRLSLSKSPGPDKPSEVAEQPEQTSFKRKSGERFSLSKSTDHASPSKESSGRFSLSSVKSPAPGKCSGDSTLLSVKTPELRRSLGDSIGKQLEFSEAAPEVEKISRGSTGRVSLSSAKSPELDKSCKDSTGNISSPSIKTPELERSQRYSGRFSKAQCFEVDESQETRRCSLTSVKSLDSEAPKRNSLSASPAKSANEHDVADYGSLACEASESPLHSADTSQRLSMSKSDQALRKSFGRQSMSSVKSSPGFSLKFNVTPLDDSGSSEEPSEGNETGEGTESASAFSNLIVPNSTLRRASTGNLALKKTIELENKSKQRASTGSAFSRSSMKLDDGVHVKEAISNSLNSSKQSSGSLNDSSKIDEPELVASEELRLSPIKQDQSDFKGLTLTPSSSDDSYVEIVNNPLEKSTVFNDVSFDSQSAPSESLSHEKPSEEPSPAKAVAPNLLGAGKRASINEKVLDFLHGADSGSNEVVEQTSKSKRASIKRMSSEVLDTQEADSDLEVVLDECTKPKRTSIKRKSFEVSVQADSDVEVVSEPSSKLKRTSLKRMSSEVLQISPVGSGDEEAAETSEPTSKSKTLCKSDKVYKAAARMLNGDMSDFNDTDSDDNQWQLVFSPATKSKKELRKERKQQKKAAKLAKKKNKDERLALMDSAQKANDQDIDVSARNEHEGENVPVNKDTISLEIDVLSKDDAECVEGKKRKSMDVEQQSSAKKRKSLEKKNACLPLELEVPSVNSPDSIVVPQISPEETVGNSDCHSSSEKKIKKKKQNCPDNVDELEMNLLDGANKKKKKKLKKILSEDIVEEKDLGDTDSTPVEKKLKKKALKSAQTESVEVKKKKKKLGSTTESEPTDGHDSGPHSSAEKKKKLKGIDGELVPKKKKLKNTVAGTVEKTQKMKDTEFEPLDTRNAADSENIPSESKKKKKLKKQTSSVIPGLQENGTLGIDVDEPTEVGTKKLKKKKKKPLIEMPSSGNQIAEVDVEASSEASVRKRKKQKKEKNSMNVRAAVELVEAGAGSDSDDAPTSVSFESGKRAALYEMQAAAESVKKREKELEVVGRQKEKYQKERKRAEKLAKMQRMEERKKRQMQFEGFTENAQSSKNYFTNDGIQKPQNPKAPKRLPVDVLESLSEQPLTKLVKHSDGFTEKSDISAILKAKEEKLEKKRQEKRLALKLKKKKLRESDYIPLDVLGSTRFGVVPLRNVMLAKKIEQNKLAEEATNFRQQNLYGNRIRRTPILSMLAEKEKLKASGKHRLVACANSK</sequence>
<feature type="region of interest" description="Disordered" evidence="2">
    <location>
        <begin position="1109"/>
        <end position="1173"/>
    </location>
</feature>
<feature type="compositionally biased region" description="Basic residues" evidence="2">
    <location>
        <begin position="1122"/>
        <end position="1136"/>
    </location>
</feature>
<feature type="compositionally biased region" description="Polar residues" evidence="2">
    <location>
        <begin position="811"/>
        <end position="822"/>
    </location>
</feature>
<feature type="compositionally biased region" description="Low complexity" evidence="2">
    <location>
        <begin position="156"/>
        <end position="172"/>
    </location>
</feature>
<feature type="compositionally biased region" description="Polar residues" evidence="2">
    <location>
        <begin position="181"/>
        <end position="196"/>
    </location>
</feature>
<organism evidence="3 4">
    <name type="scientific">Megalurothrips usitatus</name>
    <name type="common">bean blossom thrips</name>
    <dbReference type="NCBI Taxonomy" id="439358"/>
    <lineage>
        <taxon>Eukaryota</taxon>
        <taxon>Metazoa</taxon>
        <taxon>Ecdysozoa</taxon>
        <taxon>Arthropoda</taxon>
        <taxon>Hexapoda</taxon>
        <taxon>Insecta</taxon>
        <taxon>Pterygota</taxon>
        <taxon>Neoptera</taxon>
        <taxon>Paraneoptera</taxon>
        <taxon>Thysanoptera</taxon>
        <taxon>Terebrantia</taxon>
        <taxon>Thripoidea</taxon>
        <taxon>Thripidae</taxon>
        <taxon>Megalurothrips</taxon>
    </lineage>
</organism>
<feature type="compositionally biased region" description="Basic and acidic residues" evidence="2">
    <location>
        <begin position="1541"/>
        <end position="1577"/>
    </location>
</feature>
<feature type="compositionally biased region" description="Polar residues" evidence="2">
    <location>
        <begin position="620"/>
        <end position="630"/>
    </location>
</feature>
<feature type="region of interest" description="Disordered" evidence="2">
    <location>
        <begin position="962"/>
        <end position="991"/>
    </location>
</feature>
<name>A0AAV7XYU7_9NEOP</name>
<feature type="compositionally biased region" description="Basic residues" evidence="2">
    <location>
        <begin position="456"/>
        <end position="466"/>
    </location>
</feature>
<feature type="region of interest" description="Disordered" evidence="2">
    <location>
        <begin position="1030"/>
        <end position="1073"/>
    </location>
</feature>
<feature type="region of interest" description="Disordered" evidence="2">
    <location>
        <begin position="906"/>
        <end position="936"/>
    </location>
</feature>
<feature type="region of interest" description="Disordered" evidence="2">
    <location>
        <begin position="590"/>
        <end position="894"/>
    </location>
</feature>
<feature type="compositionally biased region" description="Polar residues" evidence="2">
    <location>
        <begin position="598"/>
        <end position="610"/>
    </location>
</feature>
<dbReference type="EMBL" id="JAPTSV010000003">
    <property type="protein sequence ID" value="KAJ1529343.1"/>
    <property type="molecule type" value="Genomic_DNA"/>
</dbReference>
<feature type="compositionally biased region" description="Polar residues" evidence="2">
    <location>
        <begin position="711"/>
        <end position="723"/>
    </location>
</feature>
<evidence type="ECO:0000256" key="2">
    <source>
        <dbReference type="SAM" id="MobiDB-lite"/>
    </source>
</evidence>
<feature type="compositionally biased region" description="Polar residues" evidence="2">
    <location>
        <begin position="777"/>
        <end position="795"/>
    </location>
</feature>
<feature type="compositionally biased region" description="Low complexity" evidence="2">
    <location>
        <begin position="765"/>
        <end position="776"/>
    </location>
</feature>
<proteinExistence type="predicted"/>
<evidence type="ECO:0000313" key="3">
    <source>
        <dbReference type="EMBL" id="KAJ1529343.1"/>
    </source>
</evidence>